<organism evidence="2 3">
    <name type="scientific">Roseateles depolymerans</name>
    <dbReference type="NCBI Taxonomy" id="76731"/>
    <lineage>
        <taxon>Bacteria</taxon>
        <taxon>Pseudomonadati</taxon>
        <taxon>Pseudomonadota</taxon>
        <taxon>Betaproteobacteria</taxon>
        <taxon>Burkholderiales</taxon>
        <taxon>Sphaerotilaceae</taxon>
        <taxon>Roseateles</taxon>
    </lineage>
</organism>
<gene>
    <name evidence="2" type="ORF">DI603_15040</name>
</gene>
<comment type="caution">
    <text evidence="2">The sequence shown here is derived from an EMBL/GenBank/DDBJ whole genome shotgun (WGS) entry which is preliminary data.</text>
</comment>
<evidence type="ECO:0000256" key="1">
    <source>
        <dbReference type="SAM" id="MobiDB-lite"/>
    </source>
</evidence>
<reference evidence="2 3" key="1">
    <citation type="submission" date="2017-08" db="EMBL/GenBank/DDBJ databases">
        <title>Infants hospitalized years apart are colonized by the same room-sourced microbial strains.</title>
        <authorList>
            <person name="Brooks B."/>
            <person name="Olm M.R."/>
            <person name="Firek B.A."/>
            <person name="Baker R."/>
            <person name="Thomas B.C."/>
            <person name="Morowitz M.J."/>
            <person name="Banfield J.F."/>
        </authorList>
    </citation>
    <scope>NUCLEOTIDE SEQUENCE [LARGE SCALE GENOMIC DNA]</scope>
    <source>
        <strain evidence="2">S2_012_000_R2_81</strain>
    </source>
</reference>
<evidence type="ECO:0000313" key="3">
    <source>
        <dbReference type="Proteomes" id="UP000249633"/>
    </source>
</evidence>
<dbReference type="EMBL" id="QFOD01000014">
    <property type="protein sequence ID" value="PZP30437.1"/>
    <property type="molecule type" value="Genomic_DNA"/>
</dbReference>
<evidence type="ECO:0000313" key="2">
    <source>
        <dbReference type="EMBL" id="PZP30437.1"/>
    </source>
</evidence>
<accession>A0A2W5DMR5</accession>
<dbReference type="AlphaFoldDB" id="A0A2W5DMR5"/>
<protein>
    <submittedName>
        <fullName evidence="2">Phage tail protein</fullName>
    </submittedName>
</protein>
<sequence length="171" mass="19315">MLKPSSLRRHLVAAVPELKRDPDKLSIFVRDGKIATTAAGSLSFEYRYTLNLVLLDYGSHADAIMVPVLAWLRENQPEIADNPELRDKSVRFDVEFLNAKTVDLSVELDLTERVIVKPRASTPAPAPNPGPQVFDVKHVGEPPRPGVMPEGERWEFYLRDELLAAWDFDPR</sequence>
<dbReference type="InterPro" id="IPR009678">
    <property type="entry name" value="Phage_tail_completion_R"/>
</dbReference>
<proteinExistence type="predicted"/>
<dbReference type="Proteomes" id="UP000249633">
    <property type="component" value="Unassembled WGS sequence"/>
</dbReference>
<dbReference type="Pfam" id="PF06891">
    <property type="entry name" value="P2_Phage_GpR"/>
    <property type="match status" value="1"/>
</dbReference>
<feature type="region of interest" description="Disordered" evidence="1">
    <location>
        <begin position="120"/>
        <end position="147"/>
    </location>
</feature>
<name>A0A2W5DMR5_9BURK</name>